<dbReference type="EC" id="5.6.2.3" evidence="11 12"/>
<dbReference type="GO" id="GO:0003678">
    <property type="term" value="F:DNA helicase activity"/>
    <property type="evidence" value="ECO:0007669"/>
    <property type="project" value="UniProtKB-EC"/>
</dbReference>
<keyword evidence="5 12" id="KW-0378">Hydrolase</keyword>
<keyword evidence="4 12" id="KW-0547">Nucleotide-binding</keyword>
<dbReference type="InterPro" id="IPR003593">
    <property type="entry name" value="AAA+_ATPase"/>
</dbReference>
<dbReference type="NCBIfam" id="TIGR00665">
    <property type="entry name" value="DnaB"/>
    <property type="match status" value="1"/>
</dbReference>
<dbReference type="CDD" id="cd00984">
    <property type="entry name" value="DnaB_C"/>
    <property type="match status" value="1"/>
</dbReference>
<dbReference type="SMART" id="SM00382">
    <property type="entry name" value="AAA"/>
    <property type="match status" value="1"/>
</dbReference>
<evidence type="ECO:0000256" key="2">
    <source>
        <dbReference type="ARBA" id="ARBA00022515"/>
    </source>
</evidence>
<evidence type="ECO:0000256" key="8">
    <source>
        <dbReference type="ARBA" id="ARBA00023125"/>
    </source>
</evidence>
<evidence type="ECO:0000313" key="15">
    <source>
        <dbReference type="EMBL" id="MFH8133050.1"/>
    </source>
</evidence>
<reference evidence="15 16" key="1">
    <citation type="submission" date="2024-08" db="EMBL/GenBank/DDBJ databases">
        <title>Pantoea ronii - a newly identified human opportunistic pathogen.</title>
        <authorList>
            <person name="Keidar-Friedman D."/>
            <person name="Sorek N."/>
            <person name="Leshin-Carmel D."/>
            <person name="Tsur A."/>
            <person name="Amsalem M."/>
            <person name="Tolkach D."/>
            <person name="Brosh-Nissimov T."/>
        </authorList>
    </citation>
    <scope>NUCLEOTIDE SEQUENCE [LARGE SCALE GENOMIC DNA]</scope>
    <source>
        <strain evidence="15 16">AA23256</strain>
    </source>
</reference>
<accession>A0ABW7PRY1</accession>
<evidence type="ECO:0000259" key="14">
    <source>
        <dbReference type="PROSITE" id="PS51199"/>
    </source>
</evidence>
<dbReference type="GO" id="GO:0016787">
    <property type="term" value="F:hydrolase activity"/>
    <property type="evidence" value="ECO:0007669"/>
    <property type="project" value="UniProtKB-KW"/>
</dbReference>
<sequence>MAGNKPTNKSNETRDRQLEGVKMPPHSLEAEQSVLGGLMLDNERWDNVSERVVAEDFFNRPHRLIFSEMQRLLEAGQPIDLITLSESLETRGELEMAGGFAYLAELAKNTPSAANINAYADIVRERAVVREMIAVANQIADAGYDPQGRSSEDLLDFAESNVFKIAEQRANKDDGPKNIEQILEATVSRIESLFQTPHDGVTGVDTGYQDLNKKTAGLQRSDLIIVAARPSMGKTTFAMNLCENAAMLHEKPVLIFSLEMPSEQIMMRMLASLSRVDQTRIRTGQLDDEDWARISGTMGILLEKKNIFIDDSSGLTPTEVRSRARRIYRENDGLSMIMIDYLQLMRVPSLTDNRTLEIAEISRSLKALAKELNVPVVALSQLNRSLEQRADKRPVNSDLRESGSIEQDADLIMFIYRDEVYHENSDLKGIAEIIIGKQRNGPIGSVRLTFNGQWSRFDNYAGPQYDDE</sequence>
<feature type="compositionally biased region" description="Polar residues" evidence="13">
    <location>
        <begin position="1"/>
        <end position="10"/>
    </location>
</feature>
<proteinExistence type="inferred from homology"/>
<keyword evidence="6 12" id="KW-0347">Helicase</keyword>
<evidence type="ECO:0000256" key="1">
    <source>
        <dbReference type="ARBA" id="ARBA00008428"/>
    </source>
</evidence>
<dbReference type="PANTHER" id="PTHR30153">
    <property type="entry name" value="REPLICATIVE DNA HELICASE DNAB"/>
    <property type="match status" value="1"/>
</dbReference>
<keyword evidence="9" id="KW-0413">Isomerase</keyword>
<dbReference type="Pfam" id="PF03796">
    <property type="entry name" value="DnaB_C"/>
    <property type="match status" value="1"/>
</dbReference>
<evidence type="ECO:0000256" key="11">
    <source>
        <dbReference type="NCBIfam" id="TIGR00665"/>
    </source>
</evidence>
<dbReference type="InterPro" id="IPR007693">
    <property type="entry name" value="DNA_helicase_DnaB-like_N"/>
</dbReference>
<dbReference type="RefSeq" id="WP_397211662.1">
    <property type="nucleotide sequence ID" value="NZ_JBGFSN010000003.1"/>
</dbReference>
<dbReference type="InterPro" id="IPR007692">
    <property type="entry name" value="DNA_helicase_DnaB"/>
</dbReference>
<evidence type="ECO:0000256" key="9">
    <source>
        <dbReference type="ARBA" id="ARBA00023235"/>
    </source>
</evidence>
<comment type="catalytic activity">
    <reaction evidence="10 12">
        <text>ATP + H2O = ADP + phosphate + H(+)</text>
        <dbReference type="Rhea" id="RHEA:13065"/>
        <dbReference type="ChEBI" id="CHEBI:15377"/>
        <dbReference type="ChEBI" id="CHEBI:15378"/>
        <dbReference type="ChEBI" id="CHEBI:30616"/>
        <dbReference type="ChEBI" id="CHEBI:43474"/>
        <dbReference type="ChEBI" id="CHEBI:456216"/>
        <dbReference type="EC" id="5.6.2.3"/>
    </reaction>
</comment>
<dbReference type="PROSITE" id="PS51199">
    <property type="entry name" value="SF4_HELICASE"/>
    <property type="match status" value="1"/>
</dbReference>
<evidence type="ECO:0000256" key="3">
    <source>
        <dbReference type="ARBA" id="ARBA00022705"/>
    </source>
</evidence>
<name>A0ABW7PRY1_9GAMM</name>
<evidence type="ECO:0000256" key="5">
    <source>
        <dbReference type="ARBA" id="ARBA00022801"/>
    </source>
</evidence>
<dbReference type="InterPro" id="IPR027417">
    <property type="entry name" value="P-loop_NTPase"/>
</dbReference>
<dbReference type="SUPFAM" id="SSF48024">
    <property type="entry name" value="N-terminal domain of DnaB helicase"/>
    <property type="match status" value="1"/>
</dbReference>
<comment type="caution">
    <text evidence="15">The sequence shown here is derived from an EMBL/GenBank/DDBJ whole genome shotgun (WGS) entry which is preliminary data.</text>
</comment>
<dbReference type="NCBIfam" id="NF004384">
    <property type="entry name" value="PRK05748.1"/>
    <property type="match status" value="1"/>
</dbReference>
<dbReference type="Pfam" id="PF00772">
    <property type="entry name" value="DnaB"/>
    <property type="match status" value="1"/>
</dbReference>
<keyword evidence="16" id="KW-1185">Reference proteome</keyword>
<dbReference type="SUPFAM" id="SSF52540">
    <property type="entry name" value="P-loop containing nucleoside triphosphate hydrolases"/>
    <property type="match status" value="1"/>
</dbReference>
<evidence type="ECO:0000256" key="7">
    <source>
        <dbReference type="ARBA" id="ARBA00022840"/>
    </source>
</evidence>
<keyword evidence="3 12" id="KW-0235">DNA replication</keyword>
<dbReference type="InterPro" id="IPR007694">
    <property type="entry name" value="DNA_helicase_DnaB-like_C"/>
</dbReference>
<organism evidence="15 16">
    <name type="scientific">Pantoea osteomyelitidis</name>
    <dbReference type="NCBI Taxonomy" id="3230026"/>
    <lineage>
        <taxon>Bacteria</taxon>
        <taxon>Pseudomonadati</taxon>
        <taxon>Pseudomonadota</taxon>
        <taxon>Gammaproteobacteria</taxon>
        <taxon>Enterobacterales</taxon>
        <taxon>Erwiniaceae</taxon>
        <taxon>Pantoea</taxon>
    </lineage>
</organism>
<dbReference type="EMBL" id="JBGFSN010000003">
    <property type="protein sequence ID" value="MFH8133050.1"/>
    <property type="molecule type" value="Genomic_DNA"/>
</dbReference>
<dbReference type="Proteomes" id="UP001611251">
    <property type="component" value="Unassembled WGS sequence"/>
</dbReference>
<dbReference type="Gene3D" id="1.10.860.10">
    <property type="entry name" value="DNAb Helicase, Chain A"/>
    <property type="match status" value="1"/>
</dbReference>
<evidence type="ECO:0000256" key="12">
    <source>
        <dbReference type="RuleBase" id="RU362085"/>
    </source>
</evidence>
<gene>
    <name evidence="15" type="primary">dnaB</name>
    <name evidence="15" type="ORF">ABU178_02480</name>
</gene>
<evidence type="ECO:0000256" key="10">
    <source>
        <dbReference type="ARBA" id="ARBA00048954"/>
    </source>
</evidence>
<dbReference type="InterPro" id="IPR036185">
    <property type="entry name" value="DNA_heli_DnaB-like_N_sf"/>
</dbReference>
<dbReference type="PANTHER" id="PTHR30153:SF2">
    <property type="entry name" value="REPLICATIVE DNA HELICASE"/>
    <property type="match status" value="1"/>
</dbReference>
<keyword evidence="7 12" id="KW-0067">ATP-binding</keyword>
<evidence type="ECO:0000256" key="13">
    <source>
        <dbReference type="SAM" id="MobiDB-lite"/>
    </source>
</evidence>
<evidence type="ECO:0000313" key="16">
    <source>
        <dbReference type="Proteomes" id="UP001611251"/>
    </source>
</evidence>
<feature type="domain" description="SF4 helicase" evidence="14">
    <location>
        <begin position="197"/>
        <end position="464"/>
    </location>
</feature>
<dbReference type="NCBIfam" id="NF005945">
    <property type="entry name" value="PRK08006.1"/>
    <property type="match status" value="1"/>
</dbReference>
<comment type="similarity">
    <text evidence="1 12">Belongs to the helicase family. DnaB subfamily.</text>
</comment>
<dbReference type="NCBIfam" id="NF006458">
    <property type="entry name" value="PRK08840.1"/>
    <property type="match status" value="1"/>
</dbReference>
<dbReference type="InterPro" id="IPR016136">
    <property type="entry name" value="DNA_helicase_N/primase_C"/>
</dbReference>
<evidence type="ECO:0000256" key="4">
    <source>
        <dbReference type="ARBA" id="ARBA00022741"/>
    </source>
</evidence>
<protein>
    <recommendedName>
        <fullName evidence="11 12">Replicative DNA helicase</fullName>
        <ecNumber evidence="11 12">5.6.2.3</ecNumber>
    </recommendedName>
</protein>
<feature type="region of interest" description="Disordered" evidence="13">
    <location>
        <begin position="1"/>
        <end position="22"/>
    </location>
</feature>
<comment type="function">
    <text evidence="12">The main replicative DNA helicase, it participates in initiation and elongation during chromosome replication. Travels ahead of the DNA replisome, separating dsDNA into templates for DNA synthesis. A processive ATP-dependent 5'-3' DNA helicase it has DNA-dependent ATPase activity.</text>
</comment>
<keyword evidence="8 12" id="KW-0238">DNA-binding</keyword>
<evidence type="ECO:0000256" key="6">
    <source>
        <dbReference type="ARBA" id="ARBA00022806"/>
    </source>
</evidence>
<keyword evidence="2 12" id="KW-0639">Primosome</keyword>
<dbReference type="Gene3D" id="3.40.50.300">
    <property type="entry name" value="P-loop containing nucleotide triphosphate hydrolases"/>
    <property type="match status" value="1"/>
</dbReference>